<dbReference type="Proteomes" id="UP000001471">
    <property type="component" value="Unassembled WGS sequence"/>
</dbReference>
<dbReference type="AlphaFoldDB" id="B2W3J3"/>
<sequence>MKPFTAHSWLQFWFYGLYPALMLTLSALGIFGTLALWPFRPKRPAPQSCETIRSQELTLGLFVLV</sequence>
<reference evidence="3" key="1">
    <citation type="journal article" date="2013" name="G3 (Bethesda)">
        <title>Comparative genomics of a plant-pathogenic fungus, Pyrenophora tritici-repentis, reveals transduplication and the impact of repeat elements on pathogenicity and population divergence.</title>
        <authorList>
            <person name="Manning V.A."/>
            <person name="Pandelova I."/>
            <person name="Dhillon B."/>
            <person name="Wilhelm L.J."/>
            <person name="Goodwin S.B."/>
            <person name="Berlin A.M."/>
            <person name="Figueroa M."/>
            <person name="Freitag M."/>
            <person name="Hane J.K."/>
            <person name="Henrissat B."/>
            <person name="Holman W.H."/>
            <person name="Kodira C.D."/>
            <person name="Martin J."/>
            <person name="Oliver R.P."/>
            <person name="Robbertse B."/>
            <person name="Schackwitz W."/>
            <person name="Schwartz D.C."/>
            <person name="Spatafora J.W."/>
            <person name="Turgeon B.G."/>
            <person name="Yandava C."/>
            <person name="Young S."/>
            <person name="Zhou S."/>
            <person name="Zeng Q."/>
            <person name="Grigoriev I.V."/>
            <person name="Ma L.-J."/>
            <person name="Ciuffetti L.M."/>
        </authorList>
    </citation>
    <scope>NUCLEOTIDE SEQUENCE [LARGE SCALE GENOMIC DNA]</scope>
    <source>
        <strain evidence="3">Pt-1C-BFP</strain>
    </source>
</reference>
<organism evidence="2 3">
    <name type="scientific">Pyrenophora tritici-repentis (strain Pt-1C-BFP)</name>
    <name type="common">Wheat tan spot fungus</name>
    <name type="synonym">Drechslera tritici-repentis</name>
    <dbReference type="NCBI Taxonomy" id="426418"/>
    <lineage>
        <taxon>Eukaryota</taxon>
        <taxon>Fungi</taxon>
        <taxon>Dikarya</taxon>
        <taxon>Ascomycota</taxon>
        <taxon>Pezizomycotina</taxon>
        <taxon>Dothideomycetes</taxon>
        <taxon>Pleosporomycetidae</taxon>
        <taxon>Pleosporales</taxon>
        <taxon>Pleosporineae</taxon>
        <taxon>Pleosporaceae</taxon>
        <taxon>Pyrenophora</taxon>
    </lineage>
</organism>
<evidence type="ECO:0000256" key="1">
    <source>
        <dbReference type="SAM" id="Phobius"/>
    </source>
</evidence>
<dbReference type="EMBL" id="DS231618">
    <property type="protein sequence ID" value="EDU47950.1"/>
    <property type="molecule type" value="Genomic_DNA"/>
</dbReference>
<accession>B2W3J3</accession>
<proteinExistence type="predicted"/>
<keyword evidence="1" id="KW-0472">Membrane</keyword>
<protein>
    <submittedName>
        <fullName evidence="2">Uncharacterized protein</fullName>
    </submittedName>
</protein>
<evidence type="ECO:0000313" key="3">
    <source>
        <dbReference type="Proteomes" id="UP000001471"/>
    </source>
</evidence>
<keyword evidence="1" id="KW-0812">Transmembrane</keyword>
<evidence type="ECO:0000313" key="2">
    <source>
        <dbReference type="EMBL" id="EDU47950.1"/>
    </source>
</evidence>
<name>B2W3J3_PYRTR</name>
<dbReference type="InParanoid" id="B2W3J3"/>
<dbReference type="OrthoDB" id="3681472at2759"/>
<feature type="transmembrane region" description="Helical" evidence="1">
    <location>
        <begin position="12"/>
        <end position="37"/>
    </location>
</feature>
<keyword evidence="1" id="KW-1133">Transmembrane helix</keyword>
<dbReference type="HOGENOM" id="CLU_2850781_0_0_1"/>
<gene>
    <name evidence="2" type="ORF">PTRG_05043</name>
</gene>